<dbReference type="SUPFAM" id="SSF46689">
    <property type="entry name" value="Homeodomain-like"/>
    <property type="match status" value="2"/>
</dbReference>
<dbReference type="InterPro" id="IPR018060">
    <property type="entry name" value="HTH_AraC"/>
</dbReference>
<dbReference type="KEGG" id="paj:PAJ_2468"/>
<dbReference type="SUPFAM" id="SSF55136">
    <property type="entry name" value="Probable bacterial effector-binding domain"/>
    <property type="match status" value="1"/>
</dbReference>
<dbReference type="Pfam" id="PF12833">
    <property type="entry name" value="HTH_18"/>
    <property type="match status" value="1"/>
</dbReference>
<keyword evidence="2" id="KW-0238">DNA-binding</keyword>
<dbReference type="InterPro" id="IPR020449">
    <property type="entry name" value="Tscrpt_reg_AraC-type_HTH"/>
</dbReference>
<dbReference type="PANTHER" id="PTHR47504">
    <property type="entry name" value="RIGHT ORIGIN-BINDING PROTEIN"/>
    <property type="match status" value="1"/>
</dbReference>
<sequence length="288" mass="32942">MLSQTIKKQHINDLVDWIEANLTNDINIDQITLKSGYSKWHMQRLFKEMTGQTLAAYTRKRRLTLAAMALRLTRMPLIDVAVRFGFENQQNFNRVFKNHFMMTPGAFRRHRVLPVRHFHGRIAQRAPVKQAVLVIREEALQLQGETVEWECRYGDYISDRHHRVAEQVRQVVRARHGAAQGWLGFQYGPGNGSVEQQHISLFRGLEAQQTADAHSALPVRTIAPGLYASLAWSGSPDQLTRFIADIYYLHLPKLGVACRPGMDLLCLDLARSTQDRIEGVFFIPVTQG</sequence>
<dbReference type="PATRIC" id="fig|932677.3.peg.2850"/>
<dbReference type="EMBL" id="AP012032">
    <property type="protein sequence ID" value="BAK12548.1"/>
    <property type="molecule type" value="Genomic_DNA"/>
</dbReference>
<dbReference type="AlphaFoldDB" id="A0A0H3KZT6"/>
<name>A0A0H3KZT6_PANAA</name>
<dbReference type="InterPro" id="IPR011256">
    <property type="entry name" value="Reg_factor_effector_dom_sf"/>
</dbReference>
<dbReference type="SMART" id="SM00342">
    <property type="entry name" value="HTH_ARAC"/>
    <property type="match status" value="1"/>
</dbReference>
<evidence type="ECO:0000313" key="6">
    <source>
        <dbReference type="Proteomes" id="UP000006690"/>
    </source>
</evidence>
<dbReference type="OrthoDB" id="282744at2"/>
<dbReference type="Gene3D" id="1.10.10.60">
    <property type="entry name" value="Homeodomain-like"/>
    <property type="match status" value="2"/>
</dbReference>
<dbReference type="eggNOG" id="COG2207">
    <property type="taxonomic scope" value="Bacteria"/>
</dbReference>
<dbReference type="PROSITE" id="PS01124">
    <property type="entry name" value="HTH_ARAC_FAMILY_2"/>
    <property type="match status" value="1"/>
</dbReference>
<accession>A0A0H3KZT6</accession>
<dbReference type="GO" id="GO:0043565">
    <property type="term" value="F:sequence-specific DNA binding"/>
    <property type="evidence" value="ECO:0007669"/>
    <property type="project" value="InterPro"/>
</dbReference>
<dbReference type="Proteomes" id="UP000006690">
    <property type="component" value="Chromosome"/>
</dbReference>
<evidence type="ECO:0000256" key="3">
    <source>
        <dbReference type="ARBA" id="ARBA00023163"/>
    </source>
</evidence>
<dbReference type="RefSeq" id="WP_014594528.1">
    <property type="nucleotide sequence ID" value="NC_017531.2"/>
</dbReference>
<evidence type="ECO:0000256" key="1">
    <source>
        <dbReference type="ARBA" id="ARBA00023015"/>
    </source>
</evidence>
<keyword evidence="1" id="KW-0805">Transcription regulation</keyword>
<protein>
    <submittedName>
        <fullName evidence="5">Right origin-binding protein Rob</fullName>
    </submittedName>
</protein>
<evidence type="ECO:0000313" key="5">
    <source>
        <dbReference type="EMBL" id="BAK12548.1"/>
    </source>
</evidence>
<feature type="domain" description="HTH araC/xylS-type" evidence="4">
    <location>
        <begin position="12"/>
        <end position="110"/>
    </location>
</feature>
<dbReference type="PRINTS" id="PR00032">
    <property type="entry name" value="HTHARAC"/>
</dbReference>
<gene>
    <name evidence="5" type="primary">rob</name>
    <name evidence="5" type="ordered locus">PAJ_2468</name>
</gene>
<dbReference type="InterPro" id="IPR050959">
    <property type="entry name" value="MarA-like"/>
</dbReference>
<dbReference type="InterPro" id="IPR009057">
    <property type="entry name" value="Homeodomain-like_sf"/>
</dbReference>
<proteinExistence type="predicted"/>
<keyword evidence="3" id="KW-0804">Transcription</keyword>
<dbReference type="PANTHER" id="PTHR47504:SF5">
    <property type="entry name" value="RIGHT ORIGIN-BINDING PROTEIN"/>
    <property type="match status" value="1"/>
</dbReference>
<evidence type="ECO:0000256" key="2">
    <source>
        <dbReference type="ARBA" id="ARBA00023125"/>
    </source>
</evidence>
<organism evidence="5 6">
    <name type="scientific">Pantoea ananatis (strain AJ13355)</name>
    <dbReference type="NCBI Taxonomy" id="932677"/>
    <lineage>
        <taxon>Bacteria</taxon>
        <taxon>Pseudomonadati</taxon>
        <taxon>Pseudomonadota</taxon>
        <taxon>Gammaproteobacteria</taxon>
        <taxon>Enterobacterales</taxon>
        <taxon>Erwiniaceae</taxon>
        <taxon>Pantoea</taxon>
    </lineage>
</organism>
<dbReference type="Gene3D" id="3.20.80.10">
    <property type="entry name" value="Regulatory factor, effector binding domain"/>
    <property type="match status" value="1"/>
</dbReference>
<evidence type="ECO:0000259" key="4">
    <source>
        <dbReference type="PROSITE" id="PS01124"/>
    </source>
</evidence>
<reference evidence="6" key="1">
    <citation type="journal article" date="2012" name="Appl. Microbiol. Biotechnol.">
        <title>The complete genome sequence of Pantoea ananatis AJ13355, an organism with great biotechnological potential.</title>
        <authorList>
            <person name="Hara Y."/>
            <person name="Kadotani N."/>
            <person name="Izui H."/>
            <person name="Katashkina J.I."/>
            <person name="Kuvaeva T.M."/>
            <person name="Andreeva I.G."/>
            <person name="Golubeva L.I."/>
            <person name="Malko D.B."/>
            <person name="Makeev V.J."/>
            <person name="Mashko S.V."/>
            <person name="Kozlov Y.I."/>
        </authorList>
    </citation>
    <scope>NUCLEOTIDE SEQUENCE [LARGE SCALE GENOMIC DNA]</scope>
    <source>
        <strain evidence="6">AJ13355</strain>
    </source>
</reference>
<dbReference type="HOGENOM" id="CLU_000445_81_1_6"/>
<dbReference type="GO" id="GO:0003700">
    <property type="term" value="F:DNA-binding transcription factor activity"/>
    <property type="evidence" value="ECO:0007669"/>
    <property type="project" value="InterPro"/>
</dbReference>